<dbReference type="Gene3D" id="2.130.10.130">
    <property type="entry name" value="Integrin alpha, N-terminal"/>
    <property type="match status" value="1"/>
</dbReference>
<keyword evidence="5" id="KW-1185">Reference proteome</keyword>
<dbReference type="SUPFAM" id="SSF69318">
    <property type="entry name" value="Integrin alpha N-terminal domain"/>
    <property type="match status" value="1"/>
</dbReference>
<dbReference type="PANTHER" id="PTHR46580">
    <property type="entry name" value="SENSOR KINASE-RELATED"/>
    <property type="match status" value="1"/>
</dbReference>
<dbReference type="InterPro" id="IPR003961">
    <property type="entry name" value="FN3_dom"/>
</dbReference>
<evidence type="ECO:0000313" key="4">
    <source>
        <dbReference type="EMBL" id="MBS2212324.1"/>
    </source>
</evidence>
<proteinExistence type="predicted"/>
<feature type="domain" description="Fibronectin type-III" evidence="3">
    <location>
        <begin position="405"/>
        <end position="513"/>
    </location>
</feature>
<evidence type="ECO:0000259" key="3">
    <source>
        <dbReference type="PROSITE" id="PS50853"/>
    </source>
</evidence>
<dbReference type="InterPro" id="IPR028994">
    <property type="entry name" value="Integrin_alpha_N"/>
</dbReference>
<reference evidence="4 5" key="1">
    <citation type="journal article" date="2014" name="Int. J. Syst. Evol. Microbiol.">
        <title>Carboxylicivirga gen. nov. in the family Marinilabiliaceae with two novel species, Carboxylicivirga mesophila sp. nov. and Carboxylicivirga taeanensis sp. nov., and reclassification of Cytophaga fermentans as Saccharicrinis fermentans gen. nov., comb. nov.</title>
        <authorList>
            <person name="Yang S.H."/>
            <person name="Seo H.S."/>
            <person name="Woo J.H."/>
            <person name="Oh H.M."/>
            <person name="Jang H."/>
            <person name="Lee J.H."/>
            <person name="Kim S.J."/>
            <person name="Kwon K.K."/>
        </authorList>
    </citation>
    <scope>NUCLEOTIDE SEQUENCE [LARGE SCALE GENOMIC DNA]</scope>
    <source>
        <strain evidence="4 5">JCM 18290</strain>
    </source>
</reference>
<sequence length="596" mass="65023">MKLSLTFLVTFLLIAPNFTKAQFEAINSNLRGLRNGDITFTDFDSDGDIDVLMIGDDIEANAFSLIYLNDNLSFTESAITSFPALMDGAFDWADYNNDGKMDLAVIGFTIPDGRLITEVHTHDGEFIKTDLELTGISRGGVDWGDYNNDGLPDLLIAGQDAESNSVTKLFENKGTYFSEVELPNVEGVSFGDVKWADYDGDGLLDFIISGVQGQAPETTPPVTKLYKNTGDGFEEVFKDTFIGVYVSSIEWGDADNDGDLDVIITGFTADYMGSTTLYINEGTLFRIHETGLPNILEGFAKWGDYNNDNQLDILISGNSLESPSKICAVYENKNLAFEKVFEHTGVGQSSGGWADLNNDDYLDFIVMGQTESLEMLATVFINEGGHESNTGNNALKQATATVNNPPSTPANLTSAVKDGKVTLSWDASTDDLTNSNSLSYSVNIFKDGQLHISSLSNESGKRSIVAPGNAGLQTFYVSENLPVGNYSWSVQAIDNSYSASSFSATNDFSIEEQVGLDADELDKSQVKIFPIPVKDQLFVEGINTPFTTQLFSINGTLVISEAQYNNGVNVSQLKNGIYLLKITSNNHTIHRKFIKK</sequence>
<dbReference type="SUPFAM" id="SSF49265">
    <property type="entry name" value="Fibronectin type III"/>
    <property type="match status" value="1"/>
</dbReference>
<feature type="chain" id="PRO_5046503742" evidence="2">
    <location>
        <begin position="22"/>
        <end position="596"/>
    </location>
</feature>
<dbReference type="Gene3D" id="2.60.40.10">
    <property type="entry name" value="Immunoglobulins"/>
    <property type="match status" value="1"/>
</dbReference>
<dbReference type="InterPro" id="IPR013783">
    <property type="entry name" value="Ig-like_fold"/>
</dbReference>
<comment type="caution">
    <text evidence="4">The sequence shown here is derived from an EMBL/GenBank/DDBJ whole genome shotgun (WGS) entry which is preliminary data.</text>
</comment>
<dbReference type="Proteomes" id="UP000721861">
    <property type="component" value="Unassembled WGS sequence"/>
</dbReference>
<dbReference type="InterPro" id="IPR013517">
    <property type="entry name" value="FG-GAP"/>
</dbReference>
<evidence type="ECO:0000256" key="1">
    <source>
        <dbReference type="ARBA" id="ARBA00022729"/>
    </source>
</evidence>
<protein>
    <submittedName>
        <fullName evidence="4">T9SS type A sorting domain-containing protein</fullName>
    </submittedName>
</protein>
<name>A0ABS5KBC5_9BACT</name>
<evidence type="ECO:0000313" key="5">
    <source>
        <dbReference type="Proteomes" id="UP000721861"/>
    </source>
</evidence>
<feature type="signal peptide" evidence="2">
    <location>
        <begin position="1"/>
        <end position="21"/>
    </location>
</feature>
<organism evidence="4 5">
    <name type="scientific">Carboxylicivirga mesophila</name>
    <dbReference type="NCBI Taxonomy" id="1166478"/>
    <lineage>
        <taxon>Bacteria</taxon>
        <taxon>Pseudomonadati</taxon>
        <taxon>Bacteroidota</taxon>
        <taxon>Bacteroidia</taxon>
        <taxon>Marinilabiliales</taxon>
        <taxon>Marinilabiliaceae</taxon>
        <taxon>Carboxylicivirga</taxon>
    </lineage>
</organism>
<dbReference type="InterPro" id="IPR026444">
    <property type="entry name" value="Secre_tail"/>
</dbReference>
<dbReference type="Pfam" id="PF13517">
    <property type="entry name" value="FG-GAP_3"/>
    <property type="match status" value="2"/>
</dbReference>
<dbReference type="InterPro" id="IPR036116">
    <property type="entry name" value="FN3_sf"/>
</dbReference>
<gene>
    <name evidence="4" type="ORF">KEM09_12985</name>
</gene>
<evidence type="ECO:0000256" key="2">
    <source>
        <dbReference type="SAM" id="SignalP"/>
    </source>
</evidence>
<dbReference type="Pfam" id="PF18962">
    <property type="entry name" value="Por_Secre_tail"/>
    <property type="match status" value="1"/>
</dbReference>
<keyword evidence="1 2" id="KW-0732">Signal</keyword>
<dbReference type="PANTHER" id="PTHR46580:SF4">
    <property type="entry name" value="ATP_GTP-BINDING PROTEIN"/>
    <property type="match status" value="1"/>
</dbReference>
<accession>A0ABS5KBC5</accession>
<dbReference type="RefSeq" id="WP_212228910.1">
    <property type="nucleotide sequence ID" value="NZ_JAGUCN010000014.1"/>
</dbReference>
<dbReference type="NCBIfam" id="TIGR04183">
    <property type="entry name" value="Por_Secre_tail"/>
    <property type="match status" value="1"/>
</dbReference>
<dbReference type="PROSITE" id="PS50853">
    <property type="entry name" value="FN3"/>
    <property type="match status" value="1"/>
</dbReference>
<dbReference type="EMBL" id="JAGUCN010000014">
    <property type="protein sequence ID" value="MBS2212324.1"/>
    <property type="molecule type" value="Genomic_DNA"/>
</dbReference>